<keyword evidence="2" id="KW-0812">Transmembrane</keyword>
<evidence type="ECO:0000313" key="5">
    <source>
        <dbReference type="EMBL" id="KAB5590360.1"/>
    </source>
</evidence>
<evidence type="ECO:0000313" key="6">
    <source>
        <dbReference type="Proteomes" id="UP000383932"/>
    </source>
</evidence>
<keyword evidence="1 3" id="KW-0732">Signal</keyword>
<proteinExistence type="predicted"/>
<evidence type="ECO:0000256" key="2">
    <source>
        <dbReference type="SAM" id="Phobius"/>
    </source>
</evidence>
<dbReference type="Proteomes" id="UP000383932">
    <property type="component" value="Unassembled WGS sequence"/>
</dbReference>
<keyword evidence="2" id="KW-1133">Transmembrane helix</keyword>
<dbReference type="GO" id="GO:0042546">
    <property type="term" value="P:cell wall biogenesis"/>
    <property type="evidence" value="ECO:0007669"/>
    <property type="project" value="InterPro"/>
</dbReference>
<dbReference type="InterPro" id="IPR045328">
    <property type="entry name" value="Kre9/Knh1"/>
</dbReference>
<keyword evidence="6" id="KW-1185">Reference proteome</keyword>
<dbReference type="AlphaFoldDB" id="A0A5N5QF31"/>
<comment type="caution">
    <text evidence="5">The sequence shown here is derived from an EMBL/GenBank/DDBJ whole genome shotgun (WGS) entry which is preliminary data.</text>
</comment>
<gene>
    <name evidence="5" type="ORF">CTheo_6191</name>
</gene>
<feature type="signal peptide" evidence="3">
    <location>
        <begin position="1"/>
        <end position="18"/>
    </location>
</feature>
<accession>A0A5N5QF31</accession>
<evidence type="ECO:0000259" key="4">
    <source>
        <dbReference type="Pfam" id="PF10342"/>
    </source>
</evidence>
<dbReference type="Pfam" id="PF10342">
    <property type="entry name" value="Kre9_KNH"/>
    <property type="match status" value="1"/>
</dbReference>
<feature type="transmembrane region" description="Helical" evidence="2">
    <location>
        <begin position="207"/>
        <end position="226"/>
    </location>
</feature>
<evidence type="ECO:0000256" key="1">
    <source>
        <dbReference type="ARBA" id="ARBA00022729"/>
    </source>
</evidence>
<reference evidence="5 6" key="1">
    <citation type="journal article" date="2019" name="Fungal Biol. Biotechnol.">
        <title>Draft genome sequence of fastidious pathogen Ceratobasidium theobromae, which causes vascular-streak dieback in Theobroma cacao.</title>
        <authorList>
            <person name="Ali S.S."/>
            <person name="Asman A."/>
            <person name="Shao J."/>
            <person name="Firmansyah A.P."/>
            <person name="Susilo A.W."/>
            <person name="Rosmana A."/>
            <person name="McMahon P."/>
            <person name="Junaid M."/>
            <person name="Guest D."/>
            <person name="Kheng T.Y."/>
            <person name="Meinhardt L.W."/>
            <person name="Bailey B.A."/>
        </authorList>
    </citation>
    <scope>NUCLEOTIDE SEQUENCE [LARGE SCALE GENOMIC DNA]</scope>
    <source>
        <strain evidence="5 6">CT2</strain>
    </source>
</reference>
<dbReference type="GO" id="GO:0006078">
    <property type="term" value="P:(1-&gt;6)-beta-D-glucan biosynthetic process"/>
    <property type="evidence" value="ECO:0007669"/>
    <property type="project" value="InterPro"/>
</dbReference>
<dbReference type="InterPro" id="IPR018466">
    <property type="entry name" value="Kre9/Knh1-like_N"/>
</dbReference>
<protein>
    <recommendedName>
        <fullName evidence="4">Yeast cell wall synthesis Kre9/Knh1-like N-terminal domain-containing protein</fullName>
    </recommendedName>
</protein>
<dbReference type="OrthoDB" id="2432613at2759"/>
<dbReference type="PANTHER" id="PTHR28154">
    <property type="entry name" value="CELL WALL SYNTHESIS PROTEIN KNH1-RELATED"/>
    <property type="match status" value="1"/>
</dbReference>
<keyword evidence="2" id="KW-0472">Membrane</keyword>
<sequence length="227" mass="21754">MRATTVVALAAAVAPALAGPFFTAPVASTVCTAGQACTISWQDDGKAPTLADFGDSTIGVYAGSQQQQSLMQAVAPANAQTTGTITFVPDPNMGENSGAYFIKMISTKATDPAMPQYPATAYSAMFTLNGMTGKFNATVQAQIAGSAASSGAATGAATTAAGSSSAAAGSSASATRAASSSSSARASSTASGSAASASATSNSASSVVAGGMGIFGATVLAALAAIF</sequence>
<feature type="chain" id="PRO_5024285772" description="Yeast cell wall synthesis Kre9/Knh1-like N-terminal domain-containing protein" evidence="3">
    <location>
        <begin position="19"/>
        <end position="227"/>
    </location>
</feature>
<name>A0A5N5QF31_9AGAM</name>
<organism evidence="5 6">
    <name type="scientific">Ceratobasidium theobromae</name>
    <dbReference type="NCBI Taxonomy" id="1582974"/>
    <lineage>
        <taxon>Eukaryota</taxon>
        <taxon>Fungi</taxon>
        <taxon>Dikarya</taxon>
        <taxon>Basidiomycota</taxon>
        <taxon>Agaricomycotina</taxon>
        <taxon>Agaricomycetes</taxon>
        <taxon>Cantharellales</taxon>
        <taxon>Ceratobasidiaceae</taxon>
        <taxon>Ceratobasidium</taxon>
    </lineage>
</organism>
<evidence type="ECO:0000256" key="3">
    <source>
        <dbReference type="SAM" id="SignalP"/>
    </source>
</evidence>
<dbReference type="PANTHER" id="PTHR28154:SF1">
    <property type="entry name" value="CELL WALL SYNTHESIS PROTEIN KNH1-RELATED"/>
    <property type="match status" value="1"/>
</dbReference>
<feature type="domain" description="Yeast cell wall synthesis Kre9/Knh1-like N-terminal" evidence="4">
    <location>
        <begin position="25"/>
        <end position="117"/>
    </location>
</feature>
<dbReference type="EMBL" id="SSOP01000175">
    <property type="protein sequence ID" value="KAB5590360.1"/>
    <property type="molecule type" value="Genomic_DNA"/>
</dbReference>